<feature type="domain" description="Zn(2)-C6 fungal-type" evidence="3">
    <location>
        <begin position="35"/>
        <end position="65"/>
    </location>
</feature>
<evidence type="ECO:0000313" key="4">
    <source>
        <dbReference type="EMBL" id="OBR05265.1"/>
    </source>
</evidence>
<dbReference type="GO" id="GO:0008270">
    <property type="term" value="F:zinc ion binding"/>
    <property type="evidence" value="ECO:0007669"/>
    <property type="project" value="InterPro"/>
</dbReference>
<keyword evidence="5" id="KW-1185">Reference proteome</keyword>
<dbReference type="InterPro" id="IPR036864">
    <property type="entry name" value="Zn2-C6_fun-type_DNA-bd_sf"/>
</dbReference>
<keyword evidence="1" id="KW-0539">Nucleus</keyword>
<dbReference type="PROSITE" id="PS00463">
    <property type="entry name" value="ZN2_CY6_FUNGAL_1"/>
    <property type="match status" value="1"/>
</dbReference>
<protein>
    <submittedName>
        <fullName evidence="4">C6 finger domain-containing protein</fullName>
    </submittedName>
</protein>
<evidence type="ECO:0000313" key="5">
    <source>
        <dbReference type="Proteomes" id="UP000092177"/>
    </source>
</evidence>
<dbReference type="RefSeq" id="XP_018153783.1">
    <property type="nucleotide sequence ID" value="XM_018306942.1"/>
</dbReference>
<gene>
    <name evidence="4" type="ORF">CH63R_11968</name>
</gene>
<dbReference type="Pfam" id="PF00172">
    <property type="entry name" value="Zn_clus"/>
    <property type="match status" value="1"/>
</dbReference>
<dbReference type="SUPFAM" id="SSF57701">
    <property type="entry name" value="Zn2/Cys6 DNA-binding domain"/>
    <property type="match status" value="1"/>
</dbReference>
<dbReference type="PANTHER" id="PTHR47785">
    <property type="entry name" value="ZN(II)2CYS6 TRANSCRIPTION FACTOR (EUROFUNG)-RELATED-RELATED"/>
    <property type="match status" value="1"/>
</dbReference>
<proteinExistence type="predicted"/>
<dbReference type="PROSITE" id="PS50048">
    <property type="entry name" value="ZN2_CY6_FUNGAL_2"/>
    <property type="match status" value="1"/>
</dbReference>
<dbReference type="CDD" id="cd00067">
    <property type="entry name" value="GAL4"/>
    <property type="match status" value="1"/>
</dbReference>
<feature type="compositionally biased region" description="Pro residues" evidence="2">
    <location>
        <begin position="1"/>
        <end position="14"/>
    </location>
</feature>
<dbReference type="KEGG" id="chig:CH63R_11968"/>
<dbReference type="AlphaFoldDB" id="A0A1B7XZS9"/>
<sequence length="126" mass="13628">MDAPAPPPPPPPPSSSSSSFSAAHYFPARRRVWQACTNCRARKTRCDAAKPKCSLCMAQDVECIYRDSNQPRIEQNTRILLERIQMLEDPREHTPAAPSRAASNNAGIGIGIGVGVGVENADWGNA</sequence>
<dbReference type="GeneID" id="28871049"/>
<name>A0A1B7XZS9_COLHI</name>
<feature type="region of interest" description="Disordered" evidence="2">
    <location>
        <begin position="1"/>
        <end position="21"/>
    </location>
</feature>
<dbReference type="SMART" id="SM00066">
    <property type="entry name" value="GAL4"/>
    <property type="match status" value="1"/>
</dbReference>
<accession>A0A1B7XZS9</accession>
<organism evidence="4 5">
    <name type="scientific">Colletotrichum higginsianum (strain IMI 349063)</name>
    <name type="common">Crucifer anthracnose fungus</name>
    <dbReference type="NCBI Taxonomy" id="759273"/>
    <lineage>
        <taxon>Eukaryota</taxon>
        <taxon>Fungi</taxon>
        <taxon>Dikarya</taxon>
        <taxon>Ascomycota</taxon>
        <taxon>Pezizomycotina</taxon>
        <taxon>Sordariomycetes</taxon>
        <taxon>Hypocreomycetidae</taxon>
        <taxon>Glomerellales</taxon>
        <taxon>Glomerellaceae</taxon>
        <taxon>Colletotrichum</taxon>
        <taxon>Colletotrichum destructivum species complex</taxon>
    </lineage>
</organism>
<dbReference type="EMBL" id="LTAN01000008">
    <property type="protein sequence ID" value="OBR05265.1"/>
    <property type="molecule type" value="Genomic_DNA"/>
</dbReference>
<evidence type="ECO:0000259" key="3">
    <source>
        <dbReference type="PROSITE" id="PS50048"/>
    </source>
</evidence>
<comment type="caution">
    <text evidence="4">The sequence shown here is derived from an EMBL/GenBank/DDBJ whole genome shotgun (WGS) entry which is preliminary data.</text>
</comment>
<dbReference type="InterPro" id="IPR053181">
    <property type="entry name" value="EcdB-like_regulator"/>
</dbReference>
<dbReference type="InterPro" id="IPR001138">
    <property type="entry name" value="Zn2Cys6_DnaBD"/>
</dbReference>
<evidence type="ECO:0000256" key="1">
    <source>
        <dbReference type="ARBA" id="ARBA00023242"/>
    </source>
</evidence>
<dbReference type="GO" id="GO:0000981">
    <property type="term" value="F:DNA-binding transcription factor activity, RNA polymerase II-specific"/>
    <property type="evidence" value="ECO:0007669"/>
    <property type="project" value="InterPro"/>
</dbReference>
<evidence type="ECO:0000256" key="2">
    <source>
        <dbReference type="SAM" id="MobiDB-lite"/>
    </source>
</evidence>
<dbReference type="VEuPathDB" id="FungiDB:CH63R_11968"/>
<dbReference type="Gene3D" id="4.10.240.10">
    <property type="entry name" value="Zn(2)-C6 fungal-type DNA-binding domain"/>
    <property type="match status" value="1"/>
</dbReference>
<reference evidence="5" key="1">
    <citation type="journal article" date="2017" name="BMC Genomics">
        <title>Gapless genome assembly of Colletotrichum higginsianum reveals chromosome structure and association of transposable elements with secondary metabolite gene clusters.</title>
        <authorList>
            <person name="Dallery J.-F."/>
            <person name="Lapalu N."/>
            <person name="Zampounis A."/>
            <person name="Pigne S."/>
            <person name="Luyten I."/>
            <person name="Amselem J."/>
            <person name="Wittenberg A.H.J."/>
            <person name="Zhou S."/>
            <person name="de Queiroz M.V."/>
            <person name="Robin G.P."/>
            <person name="Auger A."/>
            <person name="Hainaut M."/>
            <person name="Henrissat B."/>
            <person name="Kim K.-T."/>
            <person name="Lee Y.-H."/>
            <person name="Lespinet O."/>
            <person name="Schwartz D.C."/>
            <person name="Thon M.R."/>
            <person name="O'Connell R.J."/>
        </authorList>
    </citation>
    <scope>NUCLEOTIDE SEQUENCE [LARGE SCALE GENOMIC DNA]</scope>
    <source>
        <strain evidence="5">IMI 349063</strain>
    </source>
</reference>
<dbReference type="Proteomes" id="UP000092177">
    <property type="component" value="Chromosome 8"/>
</dbReference>